<evidence type="ECO:0000313" key="2">
    <source>
        <dbReference type="Proteomes" id="UP001163321"/>
    </source>
</evidence>
<keyword evidence="2" id="KW-1185">Reference proteome</keyword>
<name>A0ACC0W511_9STRA</name>
<dbReference type="EMBL" id="CM047583">
    <property type="protein sequence ID" value="KAI9913898.1"/>
    <property type="molecule type" value="Genomic_DNA"/>
</dbReference>
<protein>
    <submittedName>
        <fullName evidence="1">Uncharacterized protein</fullName>
    </submittedName>
</protein>
<evidence type="ECO:0000313" key="1">
    <source>
        <dbReference type="EMBL" id="KAI9913898.1"/>
    </source>
</evidence>
<dbReference type="Proteomes" id="UP001163321">
    <property type="component" value="Chromosome 4"/>
</dbReference>
<organism evidence="1 2">
    <name type="scientific">Peronosclerospora sorghi</name>
    <dbReference type="NCBI Taxonomy" id="230839"/>
    <lineage>
        <taxon>Eukaryota</taxon>
        <taxon>Sar</taxon>
        <taxon>Stramenopiles</taxon>
        <taxon>Oomycota</taxon>
        <taxon>Peronosporomycetes</taxon>
        <taxon>Peronosporales</taxon>
        <taxon>Peronosporaceae</taxon>
        <taxon>Peronosclerospora</taxon>
    </lineage>
</organism>
<sequence length="156" mass="17677">MASTSNRSQPHPPIDEDKSSLILRRVLIPNHTISIYNVRNRAMYKGGEGPKATRAGHREAKRKKILLRGIEATSDWRMSTEPKHSTSSTAFYQAITPLSHIVKHRYNSPPIVILQKPRCSGSSSTNYFASTDSFNQKVWEVFSPFMAVDHFFGFIL</sequence>
<proteinExistence type="predicted"/>
<reference evidence="1 2" key="1">
    <citation type="journal article" date="2022" name="bioRxiv">
        <title>The genome of the oomycete Peronosclerospora sorghi, a cosmopolitan pathogen of maize and sorghum, is inflated with dispersed pseudogenes.</title>
        <authorList>
            <person name="Fletcher K."/>
            <person name="Martin F."/>
            <person name="Isakeit T."/>
            <person name="Cavanaugh K."/>
            <person name="Magill C."/>
            <person name="Michelmore R."/>
        </authorList>
    </citation>
    <scope>NUCLEOTIDE SEQUENCE [LARGE SCALE GENOMIC DNA]</scope>
    <source>
        <strain evidence="1">P6</strain>
    </source>
</reference>
<gene>
    <name evidence="1" type="ORF">PsorP6_006797</name>
</gene>
<accession>A0ACC0W511</accession>
<comment type="caution">
    <text evidence="1">The sequence shown here is derived from an EMBL/GenBank/DDBJ whole genome shotgun (WGS) entry which is preliminary data.</text>
</comment>